<dbReference type="OrthoDB" id="5396211at2"/>
<evidence type="ECO:0000313" key="2">
    <source>
        <dbReference type="Proteomes" id="UP000297472"/>
    </source>
</evidence>
<name>A0A4Y8JU37_9MICO</name>
<dbReference type="Proteomes" id="UP000297472">
    <property type="component" value="Unassembled WGS sequence"/>
</dbReference>
<dbReference type="Gene3D" id="1.20.1270.360">
    <property type="match status" value="1"/>
</dbReference>
<dbReference type="PANTHER" id="PTHR37310">
    <property type="entry name" value="CYTOPLASMIC PROTEIN-RELATED"/>
    <property type="match status" value="1"/>
</dbReference>
<dbReference type="Pfam" id="PF03860">
    <property type="entry name" value="Csp"/>
    <property type="match status" value="1"/>
</dbReference>
<comment type="caution">
    <text evidence="1">The sequence shown here is derived from an EMBL/GenBank/DDBJ whole genome shotgun (WGS) entry which is preliminary data.</text>
</comment>
<proteinExistence type="predicted"/>
<gene>
    <name evidence="1" type="ORF">E3T49_08525</name>
</gene>
<dbReference type="RefSeq" id="WP_134424513.1">
    <property type="nucleotide sequence ID" value="NZ_SOHA01000025.1"/>
</dbReference>
<dbReference type="AlphaFoldDB" id="A0A4Y8JU37"/>
<dbReference type="InterPro" id="IPR005560">
    <property type="entry name" value="Csp_YhjQ"/>
</dbReference>
<evidence type="ECO:0000313" key="1">
    <source>
        <dbReference type="EMBL" id="TFD30015.1"/>
    </source>
</evidence>
<accession>A0A4Y8JU37</accession>
<dbReference type="PANTHER" id="PTHR37310:SF1">
    <property type="entry name" value="CYTOPLASMIC PROTEIN"/>
    <property type="match status" value="1"/>
</dbReference>
<reference evidence="1 2" key="1">
    <citation type="submission" date="2019-03" db="EMBL/GenBank/DDBJ databases">
        <title>Genomics of glacier-inhabiting Cryobacterium strains.</title>
        <authorList>
            <person name="Liu Q."/>
            <person name="Xin Y.-H."/>
        </authorList>
    </citation>
    <scope>NUCLEOTIDE SEQUENCE [LARGE SCALE GENOMIC DNA]</scope>
    <source>
        <strain evidence="1 2">TMT1-51</strain>
    </source>
</reference>
<dbReference type="EMBL" id="SOHA01000025">
    <property type="protein sequence ID" value="TFD30015.1"/>
    <property type="molecule type" value="Genomic_DNA"/>
</dbReference>
<sequence length="126" mass="13661">MVVSTGSNSMRTEVIRCVAACDALVAVSEDCADACLRINGNGDVTRCFLADLDCIEVCSSTSRLLSWHMRRDGPTTVALLETCREAARASTLACEYLAGLHPGWQTCTMACRRVDDACERLLAVLR</sequence>
<keyword evidence="2" id="KW-1185">Reference proteome</keyword>
<protein>
    <submittedName>
        <fullName evidence="1">Four-helix bundle copper-binding protein</fullName>
    </submittedName>
</protein>
<organism evidence="1 2">
    <name type="scientific">Cryobacterium cryoconiti</name>
    <dbReference type="NCBI Taxonomy" id="1259239"/>
    <lineage>
        <taxon>Bacteria</taxon>
        <taxon>Bacillati</taxon>
        <taxon>Actinomycetota</taxon>
        <taxon>Actinomycetes</taxon>
        <taxon>Micrococcales</taxon>
        <taxon>Microbacteriaceae</taxon>
        <taxon>Cryobacterium</taxon>
    </lineage>
</organism>